<gene>
    <name evidence="7" type="ORF">F7D09_0029</name>
</gene>
<dbReference type="SUPFAM" id="SSF63999">
    <property type="entry name" value="Thiamin pyrophosphokinase, catalytic domain"/>
    <property type="match status" value="1"/>
</dbReference>
<accession>A0A6I1GI63</accession>
<dbReference type="InterPro" id="IPR007373">
    <property type="entry name" value="Thiamin_PyroPKinase_B1-bd"/>
</dbReference>
<evidence type="ECO:0000256" key="2">
    <source>
        <dbReference type="ARBA" id="ARBA00022741"/>
    </source>
</evidence>
<dbReference type="GO" id="GO:0004788">
    <property type="term" value="F:thiamine diphosphokinase activity"/>
    <property type="evidence" value="ECO:0007669"/>
    <property type="project" value="UniProtKB-UniRule"/>
</dbReference>
<dbReference type="PANTHER" id="PTHR41299:SF1">
    <property type="entry name" value="THIAMINE PYROPHOSPHOKINASE"/>
    <property type="match status" value="1"/>
</dbReference>
<proteinExistence type="predicted"/>
<dbReference type="GO" id="GO:0009229">
    <property type="term" value="P:thiamine diphosphate biosynthetic process"/>
    <property type="evidence" value="ECO:0007669"/>
    <property type="project" value="InterPro"/>
</dbReference>
<comment type="caution">
    <text evidence="7">The sequence shown here is derived from an EMBL/GenBank/DDBJ whole genome shotgun (WGS) entry which is preliminary data.</text>
</comment>
<dbReference type="GO" id="GO:0006772">
    <property type="term" value="P:thiamine metabolic process"/>
    <property type="evidence" value="ECO:0007669"/>
    <property type="project" value="UniProtKB-UniRule"/>
</dbReference>
<dbReference type="Pfam" id="PF04265">
    <property type="entry name" value="TPK_B1_binding"/>
    <property type="match status" value="1"/>
</dbReference>
<dbReference type="Pfam" id="PF04263">
    <property type="entry name" value="TPK_catalytic"/>
    <property type="match status" value="1"/>
</dbReference>
<dbReference type="SMART" id="SM00983">
    <property type="entry name" value="TPK_B1_binding"/>
    <property type="match status" value="1"/>
</dbReference>
<dbReference type="GO" id="GO:0005524">
    <property type="term" value="F:ATP binding"/>
    <property type="evidence" value="ECO:0007669"/>
    <property type="project" value="UniProtKB-KW"/>
</dbReference>
<dbReference type="EC" id="2.7.6.2" evidence="5"/>
<sequence length="268" mass="27698">MTDHISPRMGAATPAGTIKECTILAAGEYYGSTPPSAAPGALVIAADGGLDHARRLGIHADLVIGDFDSVSSDADPGDGAIRLPAQKDDPDLLCALKVGWHRGARRFHVYGALGGRIDHTIASIRLMGFLAEQGGTGFLYGDGYVVTAVHDGSLRFAAHPAAPRSMVSVFSLSDRSEGVTISGLKYVLHDAELANTAVQGVSNEFLDHAEASIDVARGTLVVTFPAGSPLPSVTHHHEFTGSLGELDMSVSAALARPAAGGTALRTPL</sequence>
<dbReference type="InterPro" id="IPR036759">
    <property type="entry name" value="TPK_catalytic_sf"/>
</dbReference>
<keyword evidence="2" id="KW-0547">Nucleotide-binding</keyword>
<dbReference type="InterPro" id="IPR036371">
    <property type="entry name" value="TPK_B1-bd_sf"/>
</dbReference>
<evidence type="ECO:0000313" key="8">
    <source>
        <dbReference type="Proteomes" id="UP000441772"/>
    </source>
</evidence>
<protein>
    <recommendedName>
        <fullName evidence="5">Thiamine diphosphokinase</fullName>
        <ecNumber evidence="5">2.7.6.2</ecNumber>
    </recommendedName>
</protein>
<dbReference type="CDD" id="cd07995">
    <property type="entry name" value="TPK"/>
    <property type="match status" value="1"/>
</dbReference>
<evidence type="ECO:0000313" key="7">
    <source>
        <dbReference type="EMBL" id="KAB7791354.1"/>
    </source>
</evidence>
<dbReference type="SUPFAM" id="SSF63862">
    <property type="entry name" value="Thiamin pyrophosphokinase, substrate-binding domain"/>
    <property type="match status" value="1"/>
</dbReference>
<dbReference type="EMBL" id="WBVT01000001">
    <property type="protein sequence ID" value="KAB7791354.1"/>
    <property type="molecule type" value="Genomic_DNA"/>
</dbReference>
<evidence type="ECO:0000256" key="1">
    <source>
        <dbReference type="ARBA" id="ARBA00022679"/>
    </source>
</evidence>
<dbReference type="AlphaFoldDB" id="A0A6I1GI63"/>
<dbReference type="Gene3D" id="3.40.50.10240">
    <property type="entry name" value="Thiamin pyrophosphokinase, catalytic domain"/>
    <property type="match status" value="1"/>
</dbReference>
<keyword evidence="1" id="KW-0808">Transferase</keyword>
<reference evidence="7 8" key="1">
    <citation type="submission" date="2019-09" db="EMBL/GenBank/DDBJ databases">
        <title>Characterization of the phylogenetic diversity of two novel species belonging to the genus Bifidobacterium: Bifidobacterium cebidarum sp. nov. and Bifidobacterium leontopitheci sp. nov.</title>
        <authorList>
            <person name="Lugli G.A."/>
            <person name="Duranti S."/>
            <person name="Milani C."/>
            <person name="Turroni F."/>
            <person name="Ventura M."/>
        </authorList>
    </citation>
    <scope>NUCLEOTIDE SEQUENCE [LARGE SCALE GENOMIC DNA]</scope>
    <source>
        <strain evidence="7 8">LMG 31471</strain>
    </source>
</reference>
<organism evidence="7 8">
    <name type="scientific">Bifidobacterium leontopitheci</name>
    <dbReference type="NCBI Taxonomy" id="2650774"/>
    <lineage>
        <taxon>Bacteria</taxon>
        <taxon>Bacillati</taxon>
        <taxon>Actinomycetota</taxon>
        <taxon>Actinomycetes</taxon>
        <taxon>Bifidobacteriales</taxon>
        <taxon>Bifidobacteriaceae</taxon>
        <taxon>Bifidobacterium</taxon>
    </lineage>
</organism>
<dbReference type="GO" id="GO:0030975">
    <property type="term" value="F:thiamine binding"/>
    <property type="evidence" value="ECO:0007669"/>
    <property type="project" value="InterPro"/>
</dbReference>
<dbReference type="InterPro" id="IPR006282">
    <property type="entry name" value="Thi_PPkinase"/>
</dbReference>
<dbReference type="Proteomes" id="UP000441772">
    <property type="component" value="Unassembled WGS sequence"/>
</dbReference>
<evidence type="ECO:0000256" key="3">
    <source>
        <dbReference type="ARBA" id="ARBA00022777"/>
    </source>
</evidence>
<evidence type="ECO:0000256" key="4">
    <source>
        <dbReference type="ARBA" id="ARBA00022840"/>
    </source>
</evidence>
<name>A0A6I1GI63_9BIFI</name>
<dbReference type="GO" id="GO:0016301">
    <property type="term" value="F:kinase activity"/>
    <property type="evidence" value="ECO:0007669"/>
    <property type="project" value="UniProtKB-KW"/>
</dbReference>
<dbReference type="InterPro" id="IPR053149">
    <property type="entry name" value="TPK"/>
</dbReference>
<keyword evidence="4" id="KW-0067">ATP-binding</keyword>
<dbReference type="InterPro" id="IPR007371">
    <property type="entry name" value="TPK_catalytic"/>
</dbReference>
<dbReference type="PANTHER" id="PTHR41299">
    <property type="entry name" value="THIAMINE PYROPHOSPHOKINASE"/>
    <property type="match status" value="1"/>
</dbReference>
<keyword evidence="3 7" id="KW-0418">Kinase</keyword>
<evidence type="ECO:0000259" key="6">
    <source>
        <dbReference type="SMART" id="SM00983"/>
    </source>
</evidence>
<dbReference type="NCBIfam" id="TIGR01378">
    <property type="entry name" value="thi_PPkinase"/>
    <property type="match status" value="1"/>
</dbReference>
<feature type="domain" description="Thiamin pyrophosphokinase thiamin-binding" evidence="6">
    <location>
        <begin position="152"/>
        <end position="221"/>
    </location>
</feature>
<keyword evidence="8" id="KW-1185">Reference proteome</keyword>
<evidence type="ECO:0000256" key="5">
    <source>
        <dbReference type="NCBIfam" id="TIGR01378"/>
    </source>
</evidence>